<accession>A0A327QFQ4</accession>
<proteinExistence type="predicted"/>
<dbReference type="EMBL" id="QLLL01000006">
    <property type="protein sequence ID" value="RAJ02452.1"/>
    <property type="molecule type" value="Genomic_DNA"/>
</dbReference>
<protein>
    <submittedName>
        <fullName evidence="1">Uncharacterized protein</fullName>
    </submittedName>
</protein>
<reference evidence="1 2" key="1">
    <citation type="submission" date="2018-06" db="EMBL/GenBank/DDBJ databases">
        <title>Genomic Encyclopedia of Archaeal and Bacterial Type Strains, Phase II (KMG-II): from individual species to whole genera.</title>
        <authorList>
            <person name="Goeker M."/>
        </authorList>
    </citation>
    <scope>NUCLEOTIDE SEQUENCE [LARGE SCALE GENOMIC DNA]</scope>
    <source>
        <strain evidence="1 2">DSM 23857</strain>
    </source>
</reference>
<dbReference type="RefSeq" id="WP_148707358.1">
    <property type="nucleotide sequence ID" value="NZ_QLLL01000006.1"/>
</dbReference>
<evidence type="ECO:0000313" key="2">
    <source>
        <dbReference type="Proteomes" id="UP000249547"/>
    </source>
</evidence>
<name>A0A327QFQ4_9BACT</name>
<dbReference type="AlphaFoldDB" id="A0A327QFQ4"/>
<gene>
    <name evidence="1" type="ORF">LX64_03470</name>
</gene>
<evidence type="ECO:0000313" key="1">
    <source>
        <dbReference type="EMBL" id="RAJ02452.1"/>
    </source>
</evidence>
<sequence>MAMISTIPLYNSPLLHYAYLSILITMVVEEYLPILPLSNHPKQQSFTMHPFNLERLALLAHHAGKTKQVPIDFLSITFLQLKLAYIILEIYCSLKNEYASTTLHTHLSSFQNQYNPNPANFFTGDDVVLRNMK</sequence>
<organism evidence="1 2">
    <name type="scientific">Chitinophaga skermanii</name>
    <dbReference type="NCBI Taxonomy" id="331697"/>
    <lineage>
        <taxon>Bacteria</taxon>
        <taxon>Pseudomonadati</taxon>
        <taxon>Bacteroidota</taxon>
        <taxon>Chitinophagia</taxon>
        <taxon>Chitinophagales</taxon>
        <taxon>Chitinophagaceae</taxon>
        <taxon>Chitinophaga</taxon>
    </lineage>
</organism>
<comment type="caution">
    <text evidence="1">The sequence shown here is derived from an EMBL/GenBank/DDBJ whole genome shotgun (WGS) entry which is preliminary data.</text>
</comment>
<dbReference type="Proteomes" id="UP000249547">
    <property type="component" value="Unassembled WGS sequence"/>
</dbReference>
<keyword evidence="2" id="KW-1185">Reference proteome</keyword>